<evidence type="ECO:0000256" key="5">
    <source>
        <dbReference type="ARBA" id="ARBA00023315"/>
    </source>
</evidence>
<comment type="caution">
    <text evidence="11">The sequence shown here is derived from an EMBL/GenBank/DDBJ whole genome shotgun (WGS) entry which is preliminary data.</text>
</comment>
<dbReference type="EMBL" id="JAIFRP010000030">
    <property type="protein sequence ID" value="KAK2582975.1"/>
    <property type="molecule type" value="Genomic_DNA"/>
</dbReference>
<sequence>MQANIVKLLWAGRLTYGPSIQLQKILSNLHHKQSNDKTCNTLLLVEHDPVYTIGIRNKYTEEDEIKLRNLGAEFYKTDRGGLITFHGPGQLVAYPILNLKQFKPSIKWYVCQIEQMIIRLCAEFGIIGATTSDTGVWVNDKKICAIGIHGSRYITTHGLALNCNTDLTWFDHIVPCGIEGKGVTSISKELAVNVTVEDVLPRFQNIFQETFQCSLIQYPSSEAAELLLNVTNCNKTVQDNHK</sequence>
<keyword evidence="6" id="KW-0496">Mitochondrion</keyword>
<accession>A0AAD9RNG1</accession>
<comment type="subcellular location">
    <subcellularLocation>
        <location evidence="1 6">Mitochondrion</location>
    </subcellularLocation>
</comment>
<evidence type="ECO:0000256" key="6">
    <source>
        <dbReference type="PIRNR" id="PIRNR016262"/>
    </source>
</evidence>
<keyword evidence="4 6" id="KW-0808">Transferase</keyword>
<dbReference type="PANTHER" id="PTHR10993:SF7">
    <property type="entry name" value="LIPOYLTRANSFERASE 2, MITOCHONDRIAL-RELATED"/>
    <property type="match status" value="1"/>
</dbReference>
<feature type="active site" description="Acyl-thioester intermediate" evidence="7">
    <location>
        <position position="176"/>
    </location>
</feature>
<name>A0AAD9RNG1_9HYME</name>
<comment type="similarity">
    <text evidence="3 6">Belongs to the LipB family.</text>
</comment>
<dbReference type="NCBIfam" id="TIGR00214">
    <property type="entry name" value="lipB"/>
    <property type="match status" value="1"/>
</dbReference>
<dbReference type="InterPro" id="IPR004143">
    <property type="entry name" value="BPL_LPL_catalytic"/>
</dbReference>
<evidence type="ECO:0000256" key="1">
    <source>
        <dbReference type="ARBA" id="ARBA00004173"/>
    </source>
</evidence>
<protein>
    <recommendedName>
        <fullName evidence="6">Octanoyl-[acyl-carrier-protein]:protein N-octanoyltransferase LIPT2, mitochondrial</fullName>
        <ecNumber evidence="6">2.3.1.181</ecNumber>
    </recommendedName>
</protein>
<reference evidence="11" key="1">
    <citation type="submission" date="2021-08" db="EMBL/GenBank/DDBJ databases">
        <authorList>
            <person name="Misof B."/>
            <person name="Oliver O."/>
            <person name="Podsiadlowski L."/>
            <person name="Donath A."/>
            <person name="Peters R."/>
            <person name="Mayer C."/>
            <person name="Rust J."/>
            <person name="Gunkel S."/>
            <person name="Lesny P."/>
            <person name="Martin S."/>
            <person name="Oeyen J.P."/>
            <person name="Petersen M."/>
            <person name="Panagiotis P."/>
            <person name="Wilbrandt J."/>
            <person name="Tanja T."/>
        </authorList>
    </citation>
    <scope>NUCLEOTIDE SEQUENCE</scope>
    <source>
        <strain evidence="11">GBR_01_08_01A</strain>
        <tissue evidence="11">Thorax + abdomen</tissue>
    </source>
</reference>
<evidence type="ECO:0000256" key="7">
    <source>
        <dbReference type="PIRSR" id="PIRSR016262-1"/>
    </source>
</evidence>
<feature type="binding site" evidence="8">
    <location>
        <begin position="158"/>
        <end position="160"/>
    </location>
    <ligand>
        <name>substrate</name>
    </ligand>
</feature>
<evidence type="ECO:0000313" key="11">
    <source>
        <dbReference type="EMBL" id="KAK2582975.1"/>
    </source>
</evidence>
<evidence type="ECO:0000259" key="10">
    <source>
        <dbReference type="PROSITE" id="PS51733"/>
    </source>
</evidence>
<evidence type="ECO:0000256" key="3">
    <source>
        <dbReference type="ARBA" id="ARBA00007907"/>
    </source>
</evidence>
<organism evidence="11 12">
    <name type="scientific">Odynerus spinipes</name>
    <dbReference type="NCBI Taxonomy" id="1348599"/>
    <lineage>
        <taxon>Eukaryota</taxon>
        <taxon>Metazoa</taxon>
        <taxon>Ecdysozoa</taxon>
        <taxon>Arthropoda</taxon>
        <taxon>Hexapoda</taxon>
        <taxon>Insecta</taxon>
        <taxon>Pterygota</taxon>
        <taxon>Neoptera</taxon>
        <taxon>Endopterygota</taxon>
        <taxon>Hymenoptera</taxon>
        <taxon>Apocrita</taxon>
        <taxon>Aculeata</taxon>
        <taxon>Vespoidea</taxon>
        <taxon>Vespidae</taxon>
        <taxon>Eumeninae</taxon>
        <taxon>Odynerus</taxon>
    </lineage>
</organism>
<keyword evidence="5 6" id="KW-0012">Acyltransferase</keyword>
<proteinExistence type="inferred from homology"/>
<evidence type="ECO:0000256" key="4">
    <source>
        <dbReference type="ARBA" id="ARBA00022679"/>
    </source>
</evidence>
<dbReference type="PANTHER" id="PTHR10993">
    <property type="entry name" value="OCTANOYLTRANSFERASE"/>
    <property type="match status" value="1"/>
</dbReference>
<feature type="binding site" evidence="8">
    <location>
        <begin position="145"/>
        <end position="147"/>
    </location>
    <ligand>
        <name>substrate</name>
    </ligand>
</feature>
<dbReference type="Gene3D" id="3.30.930.10">
    <property type="entry name" value="Bira Bifunctional Protein, Domain 2"/>
    <property type="match status" value="1"/>
</dbReference>
<dbReference type="InterPro" id="IPR020605">
    <property type="entry name" value="Octanoyltransferase_CS"/>
</dbReference>
<dbReference type="CDD" id="cd16444">
    <property type="entry name" value="LipB"/>
    <property type="match status" value="1"/>
</dbReference>
<dbReference type="Proteomes" id="UP001258017">
    <property type="component" value="Unassembled WGS sequence"/>
</dbReference>
<evidence type="ECO:0000256" key="8">
    <source>
        <dbReference type="PIRSR" id="PIRSR016262-2"/>
    </source>
</evidence>
<dbReference type="HAMAP" id="MF_00013">
    <property type="entry name" value="LipB"/>
    <property type="match status" value="1"/>
</dbReference>
<dbReference type="PIRSF" id="PIRSF016262">
    <property type="entry name" value="LPLase"/>
    <property type="match status" value="1"/>
</dbReference>
<dbReference type="FunFam" id="3.30.930.10:FF:000035">
    <property type="entry name" value="Putative lipoyltransferase 2, mitochondrial"/>
    <property type="match status" value="1"/>
</dbReference>
<feature type="site" description="Lowers pKa of active site Cys" evidence="9">
    <location>
        <position position="142"/>
    </location>
</feature>
<dbReference type="PROSITE" id="PS51733">
    <property type="entry name" value="BPL_LPL_CATALYTIC"/>
    <property type="match status" value="1"/>
</dbReference>
<keyword evidence="12" id="KW-1185">Reference proteome</keyword>
<reference evidence="11" key="2">
    <citation type="journal article" date="2023" name="Commun. Biol.">
        <title>Intrasexual cuticular hydrocarbon dimorphism in a wasp sheds light on hydrocarbon biosynthesis genes in Hymenoptera.</title>
        <authorList>
            <person name="Moris V.C."/>
            <person name="Podsiadlowski L."/>
            <person name="Martin S."/>
            <person name="Oeyen J.P."/>
            <person name="Donath A."/>
            <person name="Petersen M."/>
            <person name="Wilbrandt J."/>
            <person name="Misof B."/>
            <person name="Liedtke D."/>
            <person name="Thamm M."/>
            <person name="Scheiner R."/>
            <person name="Schmitt T."/>
            <person name="Niehuis O."/>
        </authorList>
    </citation>
    <scope>NUCLEOTIDE SEQUENCE</scope>
    <source>
        <strain evidence="11">GBR_01_08_01A</strain>
    </source>
</reference>
<dbReference type="InterPro" id="IPR045864">
    <property type="entry name" value="aa-tRNA-synth_II/BPL/LPL"/>
</dbReference>
<gene>
    <name evidence="11" type="ORF">KPH14_009027</name>
</gene>
<dbReference type="AlphaFoldDB" id="A0AAD9RNG1"/>
<dbReference type="PROSITE" id="PS01313">
    <property type="entry name" value="LIPB"/>
    <property type="match status" value="1"/>
</dbReference>
<dbReference type="GO" id="GO:0005739">
    <property type="term" value="C:mitochondrion"/>
    <property type="evidence" value="ECO:0007669"/>
    <property type="project" value="UniProtKB-SubCell"/>
</dbReference>
<comment type="pathway">
    <text evidence="2 6">Protein modification; protein lipoylation via endogenous pathway; protein N(6)-(lipoyl)lysine from octanoyl-[acyl-carrier-protein]: step 1/2.</text>
</comment>
<dbReference type="NCBIfam" id="NF010925">
    <property type="entry name" value="PRK14345.1"/>
    <property type="match status" value="1"/>
</dbReference>
<feature type="binding site" evidence="8">
    <location>
        <begin position="79"/>
        <end position="86"/>
    </location>
    <ligand>
        <name>substrate</name>
    </ligand>
</feature>
<comment type="catalytic activity">
    <reaction evidence="6">
        <text>octanoyl-[ACP] + L-lysyl-[protein] = N(6)-octanoyl-L-lysyl-[protein] + holo-[ACP] + H(+)</text>
        <dbReference type="Rhea" id="RHEA:17665"/>
        <dbReference type="Rhea" id="RHEA-COMP:9636"/>
        <dbReference type="Rhea" id="RHEA-COMP:9685"/>
        <dbReference type="Rhea" id="RHEA-COMP:9752"/>
        <dbReference type="Rhea" id="RHEA-COMP:9928"/>
        <dbReference type="ChEBI" id="CHEBI:15378"/>
        <dbReference type="ChEBI" id="CHEBI:29969"/>
        <dbReference type="ChEBI" id="CHEBI:64479"/>
        <dbReference type="ChEBI" id="CHEBI:78463"/>
        <dbReference type="ChEBI" id="CHEBI:78809"/>
        <dbReference type="EC" id="2.3.1.181"/>
    </reaction>
</comment>
<dbReference type="Pfam" id="PF21948">
    <property type="entry name" value="LplA-B_cat"/>
    <property type="match status" value="1"/>
</dbReference>
<dbReference type="GO" id="GO:0009249">
    <property type="term" value="P:protein lipoylation"/>
    <property type="evidence" value="ECO:0007669"/>
    <property type="project" value="InterPro"/>
</dbReference>
<dbReference type="InterPro" id="IPR000544">
    <property type="entry name" value="Octanoyltransferase"/>
</dbReference>
<evidence type="ECO:0000256" key="2">
    <source>
        <dbReference type="ARBA" id="ARBA00004821"/>
    </source>
</evidence>
<evidence type="ECO:0000256" key="9">
    <source>
        <dbReference type="PIRSR" id="PIRSR016262-3"/>
    </source>
</evidence>
<dbReference type="SUPFAM" id="SSF55681">
    <property type="entry name" value="Class II aaRS and biotin synthetases"/>
    <property type="match status" value="1"/>
</dbReference>
<dbReference type="EC" id="2.3.1.181" evidence="6"/>
<evidence type="ECO:0000313" key="12">
    <source>
        <dbReference type="Proteomes" id="UP001258017"/>
    </source>
</evidence>
<dbReference type="GO" id="GO:0033819">
    <property type="term" value="F:lipoyl(octanoyl) transferase activity"/>
    <property type="evidence" value="ECO:0007669"/>
    <property type="project" value="UniProtKB-EC"/>
</dbReference>
<feature type="domain" description="BPL/LPL catalytic" evidence="10">
    <location>
        <begin position="36"/>
        <end position="215"/>
    </location>
</feature>
<comment type="function">
    <text evidence="6">Catalyzes the transfer of endogenously produced octanoic acid from octanoyl-acyl-carrier-protein onto the lipoyl domains of lipoate-dependent enzymes. Lipoyl-ACP can also act as a substrate although octanoyl-ACP is likely to be the physiological substrate.</text>
</comment>